<dbReference type="AlphaFoldDB" id="A0A1H3YEF8"/>
<evidence type="ECO:0008006" key="4">
    <source>
        <dbReference type="Google" id="ProtNLM"/>
    </source>
</evidence>
<dbReference type="RefSeq" id="WP_074760190.1">
    <property type="nucleotide sequence ID" value="NZ_FNRF01000001.1"/>
</dbReference>
<keyword evidence="1" id="KW-0732">Signal</keyword>
<name>A0A1H3YEF8_XYLRU</name>
<sequence>MNKLLLTIVLLVALATGANAQQTTLAVTNPTDYQRQEVVEADLQAVYNRLGLTAGETFVIKNGFGQEQAYQISYDGKLLMYVSVLPHSQAEFTIAKGQPAAMKPHVFGRLFPERADDMAWENDRGIYRIYGPALQRSGEKSFGTDVWTKSTPELVLEKRYKMHLWGVGQRDSLRRAGKQKEGNDIYIATSFHHNHGEGMDVYSVGPSLGCGAPALMKNGELVFPYCFKNYKILDNGPLRFTVELIYHPNSDGVTEHRLVSLDRGSHYNKITVWYDGLKQASAWASGVVLNGEGELAIGKDYVLYADPTDNPQINQSQIYVGTLFPNGVDETTRLNGNKNHALGIVRHYNGKPYTYYFGSAWSCNDVKTMAEWQLLANNYLNNIKNPLITDIK</sequence>
<reference evidence="2 3" key="1">
    <citation type="submission" date="2016-10" db="EMBL/GenBank/DDBJ databases">
        <authorList>
            <person name="de Groot N.N."/>
        </authorList>
    </citation>
    <scope>NUCLEOTIDE SEQUENCE [LARGE SCALE GENOMIC DNA]</scope>
    <source>
        <strain evidence="2 3">D31d</strain>
    </source>
</reference>
<dbReference type="OrthoDB" id="9800230at2"/>
<dbReference type="EMBL" id="FNRF01000001">
    <property type="protein sequence ID" value="SEA09923.1"/>
    <property type="molecule type" value="Genomic_DNA"/>
</dbReference>
<gene>
    <name evidence="2" type="ORF">SAMN05216462_0619</name>
</gene>
<feature type="signal peptide" evidence="1">
    <location>
        <begin position="1"/>
        <end position="20"/>
    </location>
</feature>
<evidence type="ECO:0000256" key="1">
    <source>
        <dbReference type="SAM" id="SignalP"/>
    </source>
</evidence>
<proteinExistence type="predicted"/>
<dbReference type="InterPro" id="IPR032342">
    <property type="entry name" value="DUF4861"/>
</dbReference>
<evidence type="ECO:0000313" key="3">
    <source>
        <dbReference type="Proteomes" id="UP000182257"/>
    </source>
</evidence>
<feature type="chain" id="PRO_5010307336" description="DUF4861 domain-containing protein" evidence="1">
    <location>
        <begin position="21"/>
        <end position="392"/>
    </location>
</feature>
<dbReference type="Proteomes" id="UP000182257">
    <property type="component" value="Unassembled WGS sequence"/>
</dbReference>
<organism evidence="2 3">
    <name type="scientific">Xylanibacter ruminicola</name>
    <name type="common">Prevotella ruminicola</name>
    <dbReference type="NCBI Taxonomy" id="839"/>
    <lineage>
        <taxon>Bacteria</taxon>
        <taxon>Pseudomonadati</taxon>
        <taxon>Bacteroidota</taxon>
        <taxon>Bacteroidia</taxon>
        <taxon>Bacteroidales</taxon>
        <taxon>Prevotellaceae</taxon>
        <taxon>Xylanibacter</taxon>
    </lineage>
</organism>
<evidence type="ECO:0000313" key="2">
    <source>
        <dbReference type="EMBL" id="SEA09923.1"/>
    </source>
</evidence>
<dbReference type="Pfam" id="PF16153">
    <property type="entry name" value="DUF4861"/>
    <property type="match status" value="1"/>
</dbReference>
<accession>A0A1H3YEF8</accession>
<protein>
    <recommendedName>
        <fullName evidence="4">DUF4861 domain-containing protein</fullName>
    </recommendedName>
</protein>